<dbReference type="AlphaFoldDB" id="A0A0G0YB15"/>
<evidence type="ECO:0000256" key="2">
    <source>
        <dbReference type="ARBA" id="ARBA00022578"/>
    </source>
</evidence>
<dbReference type="InterPro" id="IPR047952">
    <property type="entry name" value="Transpos_IS4"/>
</dbReference>
<comment type="caution">
    <text evidence="7">The sequence shown here is derived from an EMBL/GenBank/DDBJ whole genome shotgun (WGS) entry which is preliminary data.</text>
</comment>
<keyword evidence="5" id="KW-1133">Transmembrane helix</keyword>
<dbReference type="GO" id="GO:0003677">
    <property type="term" value="F:DNA binding"/>
    <property type="evidence" value="ECO:0007669"/>
    <property type="project" value="UniProtKB-KW"/>
</dbReference>
<feature type="domain" description="Transposase IS4-like" evidence="6">
    <location>
        <begin position="51"/>
        <end position="257"/>
    </location>
</feature>
<dbReference type="InterPro" id="IPR012337">
    <property type="entry name" value="RNaseH-like_sf"/>
</dbReference>
<dbReference type="SUPFAM" id="SSF53098">
    <property type="entry name" value="Ribonuclease H-like"/>
    <property type="match status" value="1"/>
</dbReference>
<reference evidence="7 8" key="1">
    <citation type="journal article" date="2015" name="Nature">
        <title>rRNA introns, odd ribosomes, and small enigmatic genomes across a large radiation of phyla.</title>
        <authorList>
            <person name="Brown C.T."/>
            <person name="Hug L.A."/>
            <person name="Thomas B.C."/>
            <person name="Sharon I."/>
            <person name="Castelle C.J."/>
            <person name="Singh A."/>
            <person name="Wilkins M.J."/>
            <person name="Williams K.H."/>
            <person name="Banfield J.F."/>
        </authorList>
    </citation>
    <scope>NUCLEOTIDE SEQUENCE [LARGE SCALE GENOMIC DNA]</scope>
</reference>
<evidence type="ECO:0000256" key="4">
    <source>
        <dbReference type="ARBA" id="ARBA00023172"/>
    </source>
</evidence>
<dbReference type="GO" id="GO:0004803">
    <property type="term" value="F:transposase activity"/>
    <property type="evidence" value="ECO:0007669"/>
    <property type="project" value="InterPro"/>
</dbReference>
<evidence type="ECO:0000313" key="8">
    <source>
        <dbReference type="Proteomes" id="UP000034108"/>
    </source>
</evidence>
<dbReference type="EMBL" id="LCAV01000029">
    <property type="protein sequence ID" value="KKR97502.1"/>
    <property type="molecule type" value="Genomic_DNA"/>
</dbReference>
<accession>A0A0G0YB15</accession>
<evidence type="ECO:0000256" key="5">
    <source>
        <dbReference type="SAM" id="Phobius"/>
    </source>
</evidence>
<comment type="similarity">
    <text evidence="1">Belongs to the transposase 11 family.</text>
</comment>
<organism evidence="7 8">
    <name type="scientific">Candidatus Magasanikbacteria bacterium GW2011_GWC2_41_17</name>
    <dbReference type="NCBI Taxonomy" id="1619048"/>
    <lineage>
        <taxon>Bacteria</taxon>
        <taxon>Candidatus Magasanikiibacteriota</taxon>
    </lineage>
</organism>
<feature type="transmembrane region" description="Helical" evidence="5">
    <location>
        <begin position="241"/>
        <end position="266"/>
    </location>
</feature>
<dbReference type="STRING" id="1619048.UU49_C0029G0009"/>
<keyword evidence="2" id="KW-0815">Transposition</keyword>
<evidence type="ECO:0000259" key="6">
    <source>
        <dbReference type="Pfam" id="PF01609"/>
    </source>
</evidence>
<proteinExistence type="inferred from homology"/>
<dbReference type="Gene3D" id="3.90.350.10">
    <property type="entry name" value="Transposase Inhibitor Protein From Tn5, Chain A, domain 1"/>
    <property type="match status" value="1"/>
</dbReference>
<evidence type="ECO:0000256" key="3">
    <source>
        <dbReference type="ARBA" id="ARBA00023125"/>
    </source>
</evidence>
<gene>
    <name evidence="7" type="ORF">UU49_C0029G0009</name>
</gene>
<evidence type="ECO:0000313" key="7">
    <source>
        <dbReference type="EMBL" id="KKR97502.1"/>
    </source>
</evidence>
<keyword evidence="5" id="KW-0812">Transmembrane</keyword>
<name>A0A0G0YB15_9BACT</name>
<protein>
    <submittedName>
        <fullName evidence="7">Transposase IS4 family protein</fullName>
    </submittedName>
</protein>
<keyword evidence="3" id="KW-0238">DNA-binding</keyword>
<keyword evidence="5" id="KW-0472">Membrane</keyword>
<evidence type="ECO:0000256" key="1">
    <source>
        <dbReference type="ARBA" id="ARBA00010075"/>
    </source>
</evidence>
<sequence length="318" mass="37929">MFQDRYVFSQIVDFISDYEAWGNEPKNTMAIIGVARRLYARENDFTIELKNSVYVLDSTVIDLCLATFKWAYFELQKSAVKIHTQLDLKGNIPSFFLITKAKTHDVNFLDILEFEKDAIYIMDRGYLDFERLYTIDRQQAFFIVRAKDSLSFKRIYSNKIDKATGVQCDQTIKLKHFYSQKHYPEKLRRVKYYDTETDTRYVYLTNNFEIDAKTIADLYKHRWQIELFFKWIKQHLKIQIFWGYSFNAVKTQICIAISTFLLVAIIKKQMKIKRDLYEILQILQVSQFEKIAMQSLISNVKLQSPENNEQKQLKLAEF</sequence>
<dbReference type="NCBIfam" id="NF033592">
    <property type="entry name" value="transpos_IS4_1"/>
    <property type="match status" value="1"/>
</dbReference>
<dbReference type="InterPro" id="IPR002559">
    <property type="entry name" value="Transposase_11"/>
</dbReference>
<keyword evidence="4" id="KW-0233">DNA recombination</keyword>
<dbReference type="GO" id="GO:0006313">
    <property type="term" value="P:DNA transposition"/>
    <property type="evidence" value="ECO:0007669"/>
    <property type="project" value="InterPro"/>
</dbReference>
<dbReference type="PANTHER" id="PTHR33258:SF1">
    <property type="entry name" value="TRANSPOSASE INSL FOR INSERTION SEQUENCE ELEMENT IS186A-RELATED"/>
    <property type="match status" value="1"/>
</dbReference>
<dbReference type="PANTHER" id="PTHR33258">
    <property type="entry name" value="TRANSPOSASE INSL FOR INSERTION SEQUENCE ELEMENT IS186A-RELATED"/>
    <property type="match status" value="1"/>
</dbReference>
<dbReference type="Proteomes" id="UP000034108">
    <property type="component" value="Unassembled WGS sequence"/>
</dbReference>
<dbReference type="Pfam" id="PF01609">
    <property type="entry name" value="DDE_Tnp_1"/>
    <property type="match status" value="1"/>
</dbReference>